<organism evidence="1 2">
    <name type="scientific">Pseudomonas syringae pv. actinidiae</name>
    <dbReference type="NCBI Taxonomy" id="103796"/>
    <lineage>
        <taxon>Bacteria</taxon>
        <taxon>Pseudomonadati</taxon>
        <taxon>Pseudomonadota</taxon>
        <taxon>Gammaproteobacteria</taxon>
        <taxon>Pseudomonadales</taxon>
        <taxon>Pseudomonadaceae</taxon>
        <taxon>Pseudomonas</taxon>
        <taxon>Pseudomonas syringae</taxon>
    </lineage>
</organism>
<protein>
    <submittedName>
        <fullName evidence="1">Uncharacterized protein</fullName>
    </submittedName>
</protein>
<reference evidence="1 2" key="1">
    <citation type="submission" date="2018-04" db="EMBL/GenBank/DDBJ databases">
        <title>Draft genome sequence of Pseudomonas syringae pv. actinidiae biovar 3 strains isolated from kiwifruit in Kagawa prefecture.</title>
        <authorList>
            <person name="Tabuchi M."/>
            <person name="Saito M."/>
            <person name="Fujiwara S."/>
            <person name="Sasa N."/>
            <person name="Akimitsu K."/>
            <person name="Gomi K."/>
            <person name="Konishi-Sugita S."/>
            <person name="Hamano K."/>
            <person name="Kataoka I."/>
        </authorList>
    </citation>
    <scope>NUCLEOTIDE SEQUENCE [LARGE SCALE GENOMIC DNA]</scope>
    <source>
        <strain evidence="1 2">MAFF212211</strain>
    </source>
</reference>
<accession>A0AAN4Q0J7</accession>
<dbReference type="AlphaFoldDB" id="A0AAN4Q0J7"/>
<name>A0AAN4Q0J7_PSESF</name>
<proteinExistence type="predicted"/>
<gene>
    <name evidence="1" type="ORF">KPSA3_00909</name>
</gene>
<sequence length="78" mass="9657">MELFLARYHPFLFCRFSFLQARKRRKSAYGGYQQSRIIWRLFWWVHRSATNASRRRFRRERRLGSATISASKFTMSYR</sequence>
<evidence type="ECO:0000313" key="2">
    <source>
        <dbReference type="Proteomes" id="UP000248291"/>
    </source>
</evidence>
<comment type="caution">
    <text evidence="1">The sequence shown here is derived from an EMBL/GenBank/DDBJ whole genome shotgun (WGS) entry which is preliminary data.</text>
</comment>
<dbReference type="Proteomes" id="UP000248291">
    <property type="component" value="Unassembled WGS sequence"/>
</dbReference>
<evidence type="ECO:0000313" key="1">
    <source>
        <dbReference type="EMBL" id="GBH14992.1"/>
    </source>
</evidence>
<dbReference type="EMBL" id="BGKA01000029">
    <property type="protein sequence ID" value="GBH14992.1"/>
    <property type="molecule type" value="Genomic_DNA"/>
</dbReference>